<dbReference type="InterPro" id="IPR018303">
    <property type="entry name" value="ATPase_P-typ_P_site"/>
</dbReference>
<dbReference type="GO" id="GO:0046872">
    <property type="term" value="F:metal ion binding"/>
    <property type="evidence" value="ECO:0007669"/>
    <property type="project" value="UniProtKB-KW"/>
</dbReference>
<comment type="caution">
    <text evidence="6">The sequence shown here is derived from an EMBL/GenBank/DDBJ whole genome shotgun (WGS) entry which is preliminary data.</text>
</comment>
<dbReference type="InterPro" id="IPR001757">
    <property type="entry name" value="P_typ_ATPase"/>
</dbReference>
<comment type="subcellular location">
    <subcellularLocation>
        <location evidence="1">Membrane</location>
    </subcellularLocation>
</comment>
<organism evidence="6 7">
    <name type="scientific">Leuconostoc lactis</name>
    <dbReference type="NCBI Taxonomy" id="1246"/>
    <lineage>
        <taxon>Bacteria</taxon>
        <taxon>Bacillati</taxon>
        <taxon>Bacillota</taxon>
        <taxon>Bacilli</taxon>
        <taxon>Lactobacillales</taxon>
        <taxon>Lactobacillaceae</taxon>
        <taxon>Leuconostoc</taxon>
    </lineage>
</organism>
<keyword evidence="3" id="KW-0479">Metal-binding</keyword>
<proteinExistence type="predicted"/>
<dbReference type="PRINTS" id="PR00119">
    <property type="entry name" value="CATATPASE"/>
</dbReference>
<dbReference type="InterPro" id="IPR023299">
    <property type="entry name" value="ATPase_P-typ_cyto_dom_N"/>
</dbReference>
<evidence type="ECO:0000313" key="6">
    <source>
        <dbReference type="EMBL" id="MWN21750.1"/>
    </source>
</evidence>
<dbReference type="InterPro" id="IPR036412">
    <property type="entry name" value="HAD-like_sf"/>
</dbReference>
<dbReference type="SUPFAM" id="SSF56784">
    <property type="entry name" value="HAD-like"/>
    <property type="match status" value="2"/>
</dbReference>
<protein>
    <submittedName>
        <fullName evidence="6">HAD family hydrolase</fullName>
    </submittedName>
</protein>
<accession>A0A6L7AB97</accession>
<keyword evidence="6" id="KW-0378">Hydrolase</keyword>
<sequence length="266" mass="28602">MLLKQGHVMMIGDGINDAPALAQADLSVAIGAGTQVAQAAADTVLIANQLPTIIDFLKLAKRADRKQIVAVAQGDEIKATAPTFINYLKAQQLVPILVTGDNAQVAQAVADQLGITAIHAQVSPEEKIALVKDYRAKQQQAPVLSATDVENMAGYGIAGMVNDKHYLLVSERYLKDHHIHYTPLVAEDTISYLLQHDHVVVIKNHKALSSANHLTYVLMDKTGTLTTGQFKVMQVVTDNFDQKEALGIMAALDAQSTHPLAQGIVS</sequence>
<dbReference type="PANTHER" id="PTHR46594">
    <property type="entry name" value="P-TYPE CATION-TRANSPORTING ATPASE"/>
    <property type="match status" value="1"/>
</dbReference>
<evidence type="ECO:0000256" key="3">
    <source>
        <dbReference type="ARBA" id="ARBA00022723"/>
    </source>
</evidence>
<keyword evidence="5" id="KW-0472">Membrane</keyword>
<dbReference type="Gene3D" id="3.40.50.1000">
    <property type="entry name" value="HAD superfamily/HAD-like"/>
    <property type="match status" value="3"/>
</dbReference>
<dbReference type="PANTHER" id="PTHR46594:SF4">
    <property type="entry name" value="P-TYPE CATION-TRANSPORTING ATPASE"/>
    <property type="match status" value="1"/>
</dbReference>
<evidence type="ECO:0000256" key="2">
    <source>
        <dbReference type="ARBA" id="ARBA00022692"/>
    </source>
</evidence>
<dbReference type="Pfam" id="PF08282">
    <property type="entry name" value="Hydrolase_3"/>
    <property type="match status" value="1"/>
</dbReference>
<dbReference type="Proteomes" id="UP000478636">
    <property type="component" value="Unassembled WGS sequence"/>
</dbReference>
<name>A0A6L7AB97_LEULA</name>
<evidence type="ECO:0000256" key="1">
    <source>
        <dbReference type="ARBA" id="ARBA00004370"/>
    </source>
</evidence>
<evidence type="ECO:0000256" key="4">
    <source>
        <dbReference type="ARBA" id="ARBA00022989"/>
    </source>
</evidence>
<dbReference type="Gene3D" id="3.40.1110.10">
    <property type="entry name" value="Calcium-transporting ATPase, cytoplasmic domain N"/>
    <property type="match status" value="2"/>
</dbReference>
<reference evidence="6 7" key="1">
    <citation type="submission" date="2019-12" db="EMBL/GenBank/DDBJ databases">
        <title>Complete genome sequence of Leuconostoc lactis strain AVN1 provides insights into metabolic potential.</title>
        <authorList>
            <person name="Besrour N."/>
            <person name="Najjari A."/>
            <person name="Fhoula I."/>
            <person name="Jaballah S."/>
            <person name="Klibi N."/>
            <person name="Ouzari H.I."/>
        </authorList>
    </citation>
    <scope>NUCLEOTIDE SEQUENCE [LARGE SCALE GENOMIC DNA]</scope>
    <source>
        <strain evidence="6 7">AVN1</strain>
    </source>
</reference>
<keyword evidence="2" id="KW-0812">Transmembrane</keyword>
<dbReference type="GO" id="GO:0005524">
    <property type="term" value="F:ATP binding"/>
    <property type="evidence" value="ECO:0007669"/>
    <property type="project" value="InterPro"/>
</dbReference>
<dbReference type="AlphaFoldDB" id="A0A6L7AB97"/>
<dbReference type="PRINTS" id="PR00120">
    <property type="entry name" value="HATPASE"/>
</dbReference>
<dbReference type="GO" id="GO:0016887">
    <property type="term" value="F:ATP hydrolysis activity"/>
    <property type="evidence" value="ECO:0007669"/>
    <property type="project" value="InterPro"/>
</dbReference>
<dbReference type="EMBL" id="WSZI01000019">
    <property type="protein sequence ID" value="MWN21750.1"/>
    <property type="molecule type" value="Genomic_DNA"/>
</dbReference>
<evidence type="ECO:0000313" key="7">
    <source>
        <dbReference type="Proteomes" id="UP000478636"/>
    </source>
</evidence>
<dbReference type="GO" id="GO:0016020">
    <property type="term" value="C:membrane"/>
    <property type="evidence" value="ECO:0007669"/>
    <property type="project" value="UniProtKB-SubCell"/>
</dbReference>
<evidence type="ECO:0000256" key="5">
    <source>
        <dbReference type="ARBA" id="ARBA00023136"/>
    </source>
</evidence>
<dbReference type="InterPro" id="IPR023214">
    <property type="entry name" value="HAD_sf"/>
</dbReference>
<gene>
    <name evidence="6" type="ORF">GQS40_11645</name>
</gene>
<dbReference type="PROSITE" id="PS00154">
    <property type="entry name" value="ATPASE_E1_E2"/>
    <property type="match status" value="1"/>
</dbReference>
<dbReference type="Pfam" id="PF00702">
    <property type="entry name" value="Hydrolase"/>
    <property type="match status" value="1"/>
</dbReference>
<keyword evidence="4" id="KW-1133">Transmembrane helix</keyword>
<dbReference type="SUPFAM" id="SSF81660">
    <property type="entry name" value="Metal cation-transporting ATPase, ATP-binding domain N"/>
    <property type="match status" value="1"/>
</dbReference>